<name>A0A1W6EW69_AMPCP</name>
<keyword evidence="6" id="KW-0722">Serine protease inhibitor</keyword>
<keyword evidence="5 10" id="KW-0732">Signal</keyword>
<dbReference type="InterPro" id="IPR000215">
    <property type="entry name" value="Serpin_fam"/>
</dbReference>
<dbReference type="PANTHER" id="PTHR11461">
    <property type="entry name" value="SERINE PROTEASE INHIBITOR, SERPIN"/>
    <property type="match status" value="1"/>
</dbReference>
<evidence type="ECO:0000256" key="3">
    <source>
        <dbReference type="ARBA" id="ARBA00022525"/>
    </source>
</evidence>
<evidence type="ECO:0000256" key="4">
    <source>
        <dbReference type="ARBA" id="ARBA00022690"/>
    </source>
</evidence>
<dbReference type="SMART" id="SM00093">
    <property type="entry name" value="SERPIN"/>
    <property type="match status" value="1"/>
</dbReference>
<dbReference type="Gene3D" id="2.30.39.10">
    <property type="entry name" value="Alpha-1-antitrypsin, domain 1"/>
    <property type="match status" value="1"/>
</dbReference>
<dbReference type="Pfam" id="PF00079">
    <property type="entry name" value="Serpin"/>
    <property type="match status" value="1"/>
</dbReference>
<dbReference type="InterPro" id="IPR036186">
    <property type="entry name" value="Serpin_sf"/>
</dbReference>
<proteinExistence type="evidence at transcript level"/>
<keyword evidence="3" id="KW-0964">Secreted</keyword>
<dbReference type="InterPro" id="IPR023796">
    <property type="entry name" value="Serpin_dom"/>
</dbReference>
<evidence type="ECO:0000256" key="2">
    <source>
        <dbReference type="ARBA" id="ARBA00009500"/>
    </source>
</evidence>
<dbReference type="GO" id="GO:0005615">
    <property type="term" value="C:extracellular space"/>
    <property type="evidence" value="ECO:0007669"/>
    <property type="project" value="InterPro"/>
</dbReference>
<feature type="domain" description="Serpin" evidence="11">
    <location>
        <begin position="68"/>
        <end position="429"/>
    </location>
</feature>
<reference evidence="12" key="1">
    <citation type="submission" date="2017-02" db="EMBL/GenBank/DDBJ databases">
        <title>Parasitoid Jewel Wasp Mounts Multi-Pronged Neurochemical Attack to Hijack a Host Brain.</title>
        <authorList>
            <person name="Arvidson R.S."/>
            <person name="Kaiser M."/>
            <person name="Libersat F."/>
            <person name="Adams M.E."/>
        </authorList>
    </citation>
    <scope>NUCLEOTIDE SEQUENCE</scope>
    <source>
        <strain evidence="12">191</strain>
    </source>
</reference>
<comment type="similarity">
    <text evidence="2 8">Belongs to the serpin family.</text>
</comment>
<feature type="compositionally biased region" description="Polar residues" evidence="9">
    <location>
        <begin position="435"/>
        <end position="445"/>
    </location>
</feature>
<dbReference type="Gene3D" id="3.30.497.10">
    <property type="entry name" value="Antithrombin, subunit I, domain 2"/>
    <property type="match status" value="1"/>
</dbReference>
<evidence type="ECO:0000256" key="9">
    <source>
        <dbReference type="SAM" id="MobiDB-lite"/>
    </source>
</evidence>
<evidence type="ECO:0000256" key="5">
    <source>
        <dbReference type="ARBA" id="ARBA00022729"/>
    </source>
</evidence>
<evidence type="ECO:0000256" key="8">
    <source>
        <dbReference type="RuleBase" id="RU000411"/>
    </source>
</evidence>
<feature type="signal peptide" evidence="10">
    <location>
        <begin position="1"/>
        <end position="25"/>
    </location>
</feature>
<dbReference type="InterPro" id="IPR042185">
    <property type="entry name" value="Serpin_sf_2"/>
</dbReference>
<comment type="subcellular location">
    <subcellularLocation>
        <location evidence="1">Secreted</location>
    </subcellularLocation>
</comment>
<dbReference type="InterPro" id="IPR042178">
    <property type="entry name" value="Serpin_sf_1"/>
</dbReference>
<dbReference type="GO" id="GO:0004867">
    <property type="term" value="F:serine-type endopeptidase inhibitor activity"/>
    <property type="evidence" value="ECO:0007669"/>
    <property type="project" value="UniProtKB-KW"/>
</dbReference>
<evidence type="ECO:0000259" key="11">
    <source>
        <dbReference type="SMART" id="SM00093"/>
    </source>
</evidence>
<evidence type="ECO:0000256" key="6">
    <source>
        <dbReference type="ARBA" id="ARBA00022900"/>
    </source>
</evidence>
<dbReference type="AlphaFoldDB" id="A0A1W6EW69"/>
<evidence type="ECO:0000256" key="10">
    <source>
        <dbReference type="SAM" id="SignalP"/>
    </source>
</evidence>
<evidence type="ECO:0000313" key="12">
    <source>
        <dbReference type="EMBL" id="ARK19973.1"/>
    </source>
</evidence>
<dbReference type="CDD" id="cd19578">
    <property type="entry name" value="serpinK_insect_SRPN2-like"/>
    <property type="match status" value="1"/>
</dbReference>
<dbReference type="SUPFAM" id="SSF56574">
    <property type="entry name" value="Serpins"/>
    <property type="match status" value="1"/>
</dbReference>
<evidence type="ECO:0000256" key="1">
    <source>
        <dbReference type="ARBA" id="ARBA00004613"/>
    </source>
</evidence>
<dbReference type="PANTHER" id="PTHR11461:SF357">
    <property type="entry name" value="SERINE PROTEASE INHIBITOR 27A"/>
    <property type="match status" value="1"/>
</dbReference>
<feature type="chain" id="PRO_5013230028" evidence="10">
    <location>
        <begin position="26"/>
        <end position="459"/>
    </location>
</feature>
<keyword evidence="7" id="KW-0325">Glycoprotein</keyword>
<dbReference type="FunFam" id="2.30.39.10:FF:000030">
    <property type="entry name" value="Serpin 2"/>
    <property type="match status" value="1"/>
</dbReference>
<sequence>MKPTRNLGCLSFTLVVLLLAKECTCAVIQSPAVANESARARNENVAPMQMDDDDFVPYQGERSSLFDWMLLKTIGKTFTGNLLVSPISIKLALVLLFEGSQDQTAHELAGVMQLPVSRSGTRDRFTTILRSLKSPPPGCTLNVGTRLYVDNNILTRQRYEAIIKTFYDSDVINTNLSHTSLIAGDINMWVNNITQGNIPRMIEDDSTIKDSLMLVVNALYFKGTWRHKYFLPENTHTGRFYTDGDKSVNVEFMHTTSRLYYSESPELDAKILRIPYSGHKFAMYLVLPRTSSGTDLLIRDINPFILTKHVWLMQELQVDVLLPKFKFDFTSYLEPVLRELGIRDIFDDTAMLIGIARTRRASKHLKVSEIVQKTGIEVNENGTSGYAATVVQISNKIEAETFHANHPFVFYIEDETTGTILYIGKVANPLEKFGSTGSPKQQYPSRFNDGMGATNSPAA</sequence>
<dbReference type="EMBL" id="KY563564">
    <property type="protein sequence ID" value="ARK19973.1"/>
    <property type="molecule type" value="mRNA"/>
</dbReference>
<accession>A0A1W6EW69</accession>
<organism evidence="12">
    <name type="scientific">Ampulex compressa</name>
    <name type="common">Emerald cockroach wasp</name>
    <dbReference type="NCBI Taxonomy" id="860918"/>
    <lineage>
        <taxon>Eukaryota</taxon>
        <taxon>Metazoa</taxon>
        <taxon>Ecdysozoa</taxon>
        <taxon>Arthropoda</taxon>
        <taxon>Hexapoda</taxon>
        <taxon>Insecta</taxon>
        <taxon>Pterygota</taxon>
        <taxon>Neoptera</taxon>
        <taxon>Endopterygota</taxon>
        <taxon>Hymenoptera</taxon>
        <taxon>Apocrita</taxon>
        <taxon>Aculeata</taxon>
        <taxon>Apoidea</taxon>
        <taxon>Ampulicidae</taxon>
        <taxon>Ampulicini</taxon>
        <taxon>Ampulex</taxon>
    </lineage>
</organism>
<dbReference type="InterPro" id="IPR023795">
    <property type="entry name" value="Serpin_CS"/>
</dbReference>
<keyword evidence="4" id="KW-0646">Protease inhibitor</keyword>
<dbReference type="PROSITE" id="PS00284">
    <property type="entry name" value="SERPIN"/>
    <property type="match status" value="1"/>
</dbReference>
<feature type="region of interest" description="Disordered" evidence="9">
    <location>
        <begin position="434"/>
        <end position="459"/>
    </location>
</feature>
<protein>
    <submittedName>
        <fullName evidence="12">Serpin-like protein</fullName>
    </submittedName>
</protein>
<evidence type="ECO:0000256" key="7">
    <source>
        <dbReference type="ARBA" id="ARBA00023180"/>
    </source>
</evidence>